<reference evidence="3 4" key="1">
    <citation type="submission" date="2016-10" db="EMBL/GenBank/DDBJ databases">
        <authorList>
            <person name="Varghese N."/>
            <person name="Submissions S."/>
        </authorList>
    </citation>
    <scope>NUCLEOTIDE SEQUENCE [LARGE SCALE GENOMIC DNA]</scope>
    <source>
        <strain evidence="3 4">DSM 25353</strain>
    </source>
</reference>
<feature type="domain" description="Protein SirB1 N-terminal" evidence="2">
    <location>
        <begin position="103"/>
        <end position="261"/>
    </location>
</feature>
<evidence type="ECO:0000259" key="2">
    <source>
        <dbReference type="Pfam" id="PF13369"/>
    </source>
</evidence>
<dbReference type="AlphaFoldDB" id="A0A8X8IAC5"/>
<sequence>MQETREINALFNLIDDPDEEVYSTISEKILGYGKGIIPNLEHLWETTLNEETQERIEMIIHRLHYTDLQNDLTEWRDSPYNDLLFGSLLVCKFQYPDLHTTPVLQDIEKIRRNVWLELNSFLTPLEQANVLSSILYNYYNLKGSEIAHTNPDDFFMHKVLESKKGNTLSNAIVYQVLCELLDINARIINIPRQCLIAFFHSDFDPDTYKGNPKNKIHFYIDPTSGHAYSHADIENYFKRISVPPVSFYFKPLSHKRIIQVLLEEVAKCFTSPKDEYKQKELVKLADLFS</sequence>
<evidence type="ECO:0000313" key="4">
    <source>
        <dbReference type="Proteomes" id="UP000198711"/>
    </source>
</evidence>
<evidence type="ECO:0000256" key="1">
    <source>
        <dbReference type="ARBA" id="ARBA00007100"/>
    </source>
</evidence>
<accession>A0A8X8IAC5</accession>
<dbReference type="InterPro" id="IPR032698">
    <property type="entry name" value="SirB1_N"/>
</dbReference>
<protein>
    <submittedName>
        <fullName evidence="3">Transglutaminase-like superfamily protein</fullName>
    </submittedName>
</protein>
<keyword evidence="4" id="KW-1185">Reference proteome</keyword>
<dbReference type="RefSeq" id="WP_026773795.1">
    <property type="nucleotide sequence ID" value="NZ_FNNO01000003.1"/>
</dbReference>
<dbReference type="Proteomes" id="UP000198711">
    <property type="component" value="Unassembled WGS sequence"/>
</dbReference>
<dbReference type="EMBL" id="FNNO01000003">
    <property type="protein sequence ID" value="SDW47187.1"/>
    <property type="molecule type" value="Genomic_DNA"/>
</dbReference>
<proteinExistence type="inferred from homology"/>
<gene>
    <name evidence="3" type="ORF">SAMN05444410_10349</name>
</gene>
<organism evidence="3 4">
    <name type="scientific">Hydrobacter penzbergensis</name>
    <dbReference type="NCBI Taxonomy" id="1235997"/>
    <lineage>
        <taxon>Bacteria</taxon>
        <taxon>Pseudomonadati</taxon>
        <taxon>Bacteroidota</taxon>
        <taxon>Chitinophagia</taxon>
        <taxon>Chitinophagales</taxon>
        <taxon>Chitinophagaceae</taxon>
        <taxon>Hydrobacter</taxon>
    </lineage>
</organism>
<comment type="similarity">
    <text evidence="1">Belongs to the UPF0162 family.</text>
</comment>
<dbReference type="Pfam" id="PF13369">
    <property type="entry name" value="Transglut_core2"/>
    <property type="match status" value="1"/>
</dbReference>
<evidence type="ECO:0000313" key="3">
    <source>
        <dbReference type="EMBL" id="SDW47187.1"/>
    </source>
</evidence>
<name>A0A8X8IAC5_9BACT</name>
<comment type="caution">
    <text evidence="3">The sequence shown here is derived from an EMBL/GenBank/DDBJ whole genome shotgun (WGS) entry which is preliminary data.</text>
</comment>